<dbReference type="Gene3D" id="3.40.50.620">
    <property type="entry name" value="HUPs"/>
    <property type="match status" value="2"/>
</dbReference>
<evidence type="ECO:0000313" key="3">
    <source>
        <dbReference type="EMBL" id="SHF72171.1"/>
    </source>
</evidence>
<dbReference type="InterPro" id="IPR006016">
    <property type="entry name" value="UspA"/>
</dbReference>
<protein>
    <submittedName>
        <fullName evidence="3">Nucleotide-binding universal stress protein, UspA family</fullName>
    </submittedName>
</protein>
<dbReference type="SUPFAM" id="SSF52402">
    <property type="entry name" value="Adenine nucleotide alpha hydrolases-like"/>
    <property type="match status" value="2"/>
</dbReference>
<dbReference type="CDD" id="cd00293">
    <property type="entry name" value="USP-like"/>
    <property type="match status" value="2"/>
</dbReference>
<feature type="domain" description="UspA" evidence="2">
    <location>
        <begin position="1"/>
        <end position="141"/>
    </location>
</feature>
<dbReference type="PANTHER" id="PTHR46268">
    <property type="entry name" value="STRESS RESPONSE PROTEIN NHAX"/>
    <property type="match status" value="1"/>
</dbReference>
<dbReference type="AlphaFoldDB" id="A0A1M5DZA9"/>
<sequence>MKRILVPTDFSIYSKEALKLASQIARKHDSEIILLHMLELPHQGSDPMGGGKTIPEIMLYKEMAISNLEELMDSDYLKGINVSEAVEFKSVHKGILDSCEKNNVDLIIMGSHGTSGFDELLIGSNAEKVVRYSKIPVLVVKKEAKDFKAKNFVFASDFSKETRKPFRKMLEFAKIFDSNLYLVMISTPNSFKTTHDAERIIRDFVANYEIENYSTHLYNDTNIENGIINFANTVDADLIGICTHGRTGLSHFFNGSIGEELVNHALKPVITFKI</sequence>
<gene>
    <name evidence="3" type="ORF">SAMN05443549_101125</name>
</gene>
<dbReference type="Proteomes" id="UP000184516">
    <property type="component" value="Unassembled WGS sequence"/>
</dbReference>
<evidence type="ECO:0000313" key="4">
    <source>
        <dbReference type="Proteomes" id="UP000184516"/>
    </source>
</evidence>
<dbReference type="PRINTS" id="PR01438">
    <property type="entry name" value="UNVRSLSTRESS"/>
</dbReference>
<dbReference type="InterPro" id="IPR014729">
    <property type="entry name" value="Rossmann-like_a/b/a_fold"/>
</dbReference>
<organism evidence="3 4">
    <name type="scientific">Flavobacterium fluvii</name>
    <dbReference type="NCBI Taxonomy" id="468056"/>
    <lineage>
        <taxon>Bacteria</taxon>
        <taxon>Pseudomonadati</taxon>
        <taxon>Bacteroidota</taxon>
        <taxon>Flavobacteriia</taxon>
        <taxon>Flavobacteriales</taxon>
        <taxon>Flavobacteriaceae</taxon>
        <taxon>Flavobacterium</taxon>
    </lineage>
</organism>
<evidence type="ECO:0000256" key="1">
    <source>
        <dbReference type="ARBA" id="ARBA00008791"/>
    </source>
</evidence>
<evidence type="ECO:0000259" key="2">
    <source>
        <dbReference type="Pfam" id="PF00582"/>
    </source>
</evidence>
<comment type="similarity">
    <text evidence="1">Belongs to the universal stress protein A family.</text>
</comment>
<dbReference type="RefSeq" id="WP_073367150.1">
    <property type="nucleotide sequence ID" value="NZ_FQWB01000001.1"/>
</dbReference>
<feature type="domain" description="UspA" evidence="2">
    <location>
        <begin position="150"/>
        <end position="272"/>
    </location>
</feature>
<dbReference type="InterPro" id="IPR006015">
    <property type="entry name" value="Universal_stress_UspA"/>
</dbReference>
<dbReference type="Pfam" id="PF00582">
    <property type="entry name" value="Usp"/>
    <property type="match status" value="2"/>
</dbReference>
<dbReference type="OrthoDB" id="9788959at2"/>
<dbReference type="EMBL" id="FQWB01000001">
    <property type="protein sequence ID" value="SHF72171.1"/>
    <property type="molecule type" value="Genomic_DNA"/>
</dbReference>
<keyword evidence="4" id="KW-1185">Reference proteome</keyword>
<name>A0A1M5DZA9_9FLAO</name>
<proteinExistence type="inferred from homology"/>
<dbReference type="STRING" id="468056.SAMN05443549_101125"/>
<dbReference type="PANTHER" id="PTHR46268:SF6">
    <property type="entry name" value="UNIVERSAL STRESS PROTEIN UP12"/>
    <property type="match status" value="1"/>
</dbReference>
<reference evidence="4" key="1">
    <citation type="submission" date="2016-11" db="EMBL/GenBank/DDBJ databases">
        <authorList>
            <person name="Varghese N."/>
            <person name="Submissions S."/>
        </authorList>
    </citation>
    <scope>NUCLEOTIDE SEQUENCE [LARGE SCALE GENOMIC DNA]</scope>
    <source>
        <strain evidence="4">DSM 19978</strain>
    </source>
</reference>
<accession>A0A1M5DZA9</accession>